<dbReference type="SUPFAM" id="SSF52266">
    <property type="entry name" value="SGNH hydrolase"/>
    <property type="match status" value="1"/>
</dbReference>
<dbReference type="InParanoid" id="A0A3N0V7S4"/>
<dbReference type="InterPro" id="IPR036514">
    <property type="entry name" value="SGNH_hydro_sf"/>
</dbReference>
<dbReference type="RefSeq" id="WP_123212293.1">
    <property type="nucleotide sequence ID" value="NZ_RJVO01000006.1"/>
</dbReference>
<dbReference type="AlphaFoldDB" id="A0A3N0V7S4"/>
<sequence>MSDPNESLKESADRIKSVADGLADWWRGDETHETNNGTDDLPSPANLLRQLQQQVNEEVGDLNAARAEAVSASMIAVNARDASLLFRGVWATPAAALGNGVQSVVIASATGSDGSYDAVFAGGGGGSGAQGKIVKSGATAVYVPTAVGAGYTTAPTVSAAGLTLTASAVIGPNVNVGELFSSPDPAATNRLQLYRVDAGPVAVKVGTPYASSAQLDELGANSGGVYTYSGVDDLFPVLVDLYGRKLISVSRTHGTVQIRLAEDDPGVAAAATRTLGVALPALWRIEQADNSETVLLADLWGRKLLRLDHVERALYAYGAKVGGGESLTVRAPTPLDPVTAPLRGQIDASIGTGQSLSVGATAQPAISLTQPYANITFGSGPKSSKAGSTGNNNSPGTSSVKPLVEDNLAADGGSNRGETYCSGLANSACDYYAIENGGDPTSLVVFASTAGHGGYRLDELDFGASWSQVWKDHVQQFAARCAGLGKVGRIQAIPYVQGEADSAAPGNYAAYYNRLLAFQADAEAYVQAQVNLDTRRVPFILYQTGSSTITNDGDVVQAQLQLCIDYPDRFRLAGPIYQMPRTDGTHLSAAGYRWMGRQFGRDFKHLVVDRVRSQFIRPVSATIRGAVVLVRFDSLYPLILDHGALASTLNSGFQVRADGSAVAINSVRVVDGRTVRIELSATPSGSAALQVRYALDNLGTGLSINNGGSGNLRDLDPEVWTVGGVDYPMFRLTPHFKMPVTRLA</sequence>
<proteinExistence type="predicted"/>
<evidence type="ECO:0008006" key="4">
    <source>
        <dbReference type="Google" id="ProtNLM"/>
    </source>
</evidence>
<comment type="caution">
    <text evidence="2">The sequence shown here is derived from an EMBL/GenBank/DDBJ whole genome shotgun (WGS) entry which is preliminary data.</text>
</comment>
<keyword evidence="3" id="KW-1185">Reference proteome</keyword>
<accession>A0A3N0V7S4</accession>
<dbReference type="EMBL" id="RJVO01000006">
    <property type="protein sequence ID" value="ROH88671.1"/>
    <property type="molecule type" value="Genomic_DNA"/>
</dbReference>
<name>A0A3N0V7S4_9GAMM</name>
<evidence type="ECO:0000313" key="2">
    <source>
        <dbReference type="EMBL" id="ROH88671.1"/>
    </source>
</evidence>
<protein>
    <recommendedName>
        <fullName evidence="4">Sialate O-acetylesterase domain-containing protein</fullName>
    </recommendedName>
</protein>
<gene>
    <name evidence="2" type="ORF">ED208_12695</name>
</gene>
<evidence type="ECO:0000313" key="3">
    <source>
        <dbReference type="Proteomes" id="UP000282106"/>
    </source>
</evidence>
<feature type="region of interest" description="Disordered" evidence="1">
    <location>
        <begin position="379"/>
        <end position="411"/>
    </location>
</feature>
<evidence type="ECO:0000256" key="1">
    <source>
        <dbReference type="SAM" id="MobiDB-lite"/>
    </source>
</evidence>
<reference evidence="2 3" key="1">
    <citation type="submission" date="2018-10" db="EMBL/GenBank/DDBJ databases">
        <authorList>
            <person name="Chen W.-M."/>
        </authorList>
    </citation>
    <scope>NUCLEOTIDE SEQUENCE [LARGE SCALE GENOMIC DNA]</scope>
    <source>
        <strain evidence="2 3">THS-13</strain>
    </source>
</reference>
<organism evidence="2 3">
    <name type="scientific">Stagnimonas aquatica</name>
    <dbReference type="NCBI Taxonomy" id="2689987"/>
    <lineage>
        <taxon>Bacteria</taxon>
        <taxon>Pseudomonadati</taxon>
        <taxon>Pseudomonadota</taxon>
        <taxon>Gammaproteobacteria</taxon>
        <taxon>Nevskiales</taxon>
        <taxon>Nevskiaceae</taxon>
        <taxon>Stagnimonas</taxon>
    </lineage>
</organism>
<dbReference type="Proteomes" id="UP000282106">
    <property type="component" value="Unassembled WGS sequence"/>
</dbReference>
<feature type="compositionally biased region" description="Low complexity" evidence="1">
    <location>
        <begin position="387"/>
        <end position="399"/>
    </location>
</feature>
<dbReference type="GO" id="GO:0016788">
    <property type="term" value="F:hydrolase activity, acting on ester bonds"/>
    <property type="evidence" value="ECO:0007669"/>
    <property type="project" value="UniProtKB-ARBA"/>
</dbReference>
<dbReference type="Gene3D" id="3.40.50.1110">
    <property type="entry name" value="SGNH hydrolase"/>
    <property type="match status" value="1"/>
</dbReference>